<dbReference type="EMBL" id="JAMKFE010000012">
    <property type="protein sequence ID" value="MCM5681464.1"/>
    <property type="molecule type" value="Genomic_DNA"/>
</dbReference>
<dbReference type="RefSeq" id="WP_251779945.1">
    <property type="nucleotide sequence ID" value="NZ_JAMKFE010000012.1"/>
</dbReference>
<evidence type="ECO:0000313" key="3">
    <source>
        <dbReference type="Proteomes" id="UP001165541"/>
    </source>
</evidence>
<evidence type="ECO:0000313" key="2">
    <source>
        <dbReference type="EMBL" id="MCM5681464.1"/>
    </source>
</evidence>
<protein>
    <submittedName>
        <fullName evidence="2">Uncharacterized protein</fullName>
    </submittedName>
</protein>
<comment type="caution">
    <text evidence="2">The sequence shown here is derived from an EMBL/GenBank/DDBJ whole genome shotgun (WGS) entry which is preliminary data.</text>
</comment>
<dbReference type="Proteomes" id="UP001165541">
    <property type="component" value="Unassembled WGS sequence"/>
</dbReference>
<proteinExistence type="predicted"/>
<sequence>MSIKFGRPIEPASIKGTPGTQQQGGPTAGVQPPDATGSTHAGDGPPLPRRHAGLSGARSHRMQATASAVLHPETVAAEICGQAISGRLPIAGCYSSKALASAAGVASNGVAALLGKT</sequence>
<accession>A0ABT0YSS2</accession>
<name>A0ABT0YSS2_9BURK</name>
<reference evidence="2" key="1">
    <citation type="submission" date="2022-05" db="EMBL/GenBank/DDBJ databases">
        <title>Schlegelella sp. nov., isolated from mangrove soil.</title>
        <authorList>
            <person name="Liu Y."/>
            <person name="Ge X."/>
            <person name="Liu W."/>
        </authorList>
    </citation>
    <scope>NUCLEOTIDE SEQUENCE</scope>
    <source>
        <strain evidence="2">S2-27</strain>
    </source>
</reference>
<feature type="region of interest" description="Disordered" evidence="1">
    <location>
        <begin position="1"/>
        <end position="66"/>
    </location>
</feature>
<evidence type="ECO:0000256" key="1">
    <source>
        <dbReference type="SAM" id="MobiDB-lite"/>
    </source>
</evidence>
<gene>
    <name evidence="2" type="ORF">M8A51_18200</name>
</gene>
<feature type="compositionally biased region" description="Low complexity" evidence="1">
    <location>
        <begin position="16"/>
        <end position="33"/>
    </location>
</feature>
<organism evidence="2 3">
    <name type="scientific">Caldimonas mangrovi</name>
    <dbReference type="NCBI Taxonomy" id="2944811"/>
    <lineage>
        <taxon>Bacteria</taxon>
        <taxon>Pseudomonadati</taxon>
        <taxon>Pseudomonadota</taxon>
        <taxon>Betaproteobacteria</taxon>
        <taxon>Burkholderiales</taxon>
        <taxon>Sphaerotilaceae</taxon>
        <taxon>Caldimonas</taxon>
    </lineage>
</organism>
<keyword evidence="3" id="KW-1185">Reference proteome</keyword>